<dbReference type="PANTHER" id="PTHR11782">
    <property type="entry name" value="ADENOSINE/GUANOSINE DIPHOSPHATASE"/>
    <property type="match status" value="1"/>
</dbReference>
<dbReference type="Proteomes" id="UP000054937">
    <property type="component" value="Unassembled WGS sequence"/>
</dbReference>
<evidence type="ECO:0000256" key="1">
    <source>
        <dbReference type="ARBA" id="ARBA00009283"/>
    </source>
</evidence>
<evidence type="ECO:0000256" key="2">
    <source>
        <dbReference type="ARBA" id="ARBA00022801"/>
    </source>
</evidence>
<keyword evidence="4" id="KW-0067">ATP-binding</keyword>
<name>A0A0V0R9D5_PSEPJ</name>
<dbReference type="GO" id="GO:0016020">
    <property type="term" value="C:membrane"/>
    <property type="evidence" value="ECO:0007669"/>
    <property type="project" value="TreeGrafter"/>
</dbReference>
<dbReference type="GO" id="GO:0009134">
    <property type="term" value="P:nucleoside diphosphate catabolic process"/>
    <property type="evidence" value="ECO:0007669"/>
    <property type="project" value="TreeGrafter"/>
</dbReference>
<evidence type="ECO:0000313" key="5">
    <source>
        <dbReference type="EMBL" id="KRX11105.1"/>
    </source>
</evidence>
<accession>A0A0V0R9D5</accession>
<protein>
    <recommendedName>
        <fullName evidence="7">Nucleoside phosphatase GDA1/CD39</fullName>
    </recommendedName>
</protein>
<evidence type="ECO:0008006" key="7">
    <source>
        <dbReference type="Google" id="ProtNLM"/>
    </source>
</evidence>
<dbReference type="GO" id="GO:0005524">
    <property type="term" value="F:ATP binding"/>
    <property type="evidence" value="ECO:0007669"/>
    <property type="project" value="UniProtKB-KW"/>
</dbReference>
<sequence>MDMYTNGYDTKITQKTVESTVFTKFDDGLSKINSSIEDNDYSSNKQSKIFDNSFIAKSINLTQAQFQYLKASEDQETCYGLIFDAGSSSTKINLYQWSCRTIQTVPEIDAKATQYTKAKPGIASFADNISGIKGYLQPLIDAANEQIPDEIKQYVPIILFGTAGLRLIPENQQNDILEEVRSIFSKSGYLYQPDWVQVITGQNEGVFMWISLNYLLDLINDEPQDNFNTIASIDLGGASTQIAFIAQNEISTSQNALVDFPYYNEYDVYSVSYLGYGNDQARQTVINSYGEWNDVKTQVTTPCLYKGFVGNLDGIDGEVIGSGNAQDCLDQITEFFLLDRCNKLQQEKGCGIAGLYQPFVPSSKTVYAVSGVGVAATFFDMDGEIYQLSELQNKYVDLCNTSWDDIQNQYPGNDYISTTCFLGLYSSALLNQGYNLSLDREIYSPNDINGVEPSWTLGAMFYVVAQLPCTEDSPLCETALKLFPKEIREIDEIQI</sequence>
<keyword evidence="6" id="KW-1185">Reference proteome</keyword>
<dbReference type="Pfam" id="PF01150">
    <property type="entry name" value="GDA1_CD39"/>
    <property type="match status" value="1"/>
</dbReference>
<keyword evidence="4" id="KW-0547">Nucleotide-binding</keyword>
<feature type="binding site" evidence="4">
    <location>
        <begin position="237"/>
        <end position="241"/>
    </location>
    <ligand>
        <name>ATP</name>
        <dbReference type="ChEBI" id="CHEBI:30616"/>
    </ligand>
</feature>
<dbReference type="GO" id="GO:0017110">
    <property type="term" value="F:nucleoside diphosphate phosphatase activity"/>
    <property type="evidence" value="ECO:0007669"/>
    <property type="project" value="TreeGrafter"/>
</dbReference>
<proteinExistence type="inferred from homology"/>
<evidence type="ECO:0000313" key="6">
    <source>
        <dbReference type="Proteomes" id="UP000054937"/>
    </source>
</evidence>
<feature type="active site" description="Proton acceptor" evidence="3">
    <location>
        <position position="204"/>
    </location>
</feature>
<dbReference type="PANTHER" id="PTHR11782:SF83">
    <property type="entry name" value="GUANOSINE-DIPHOSPHATASE"/>
    <property type="match status" value="1"/>
</dbReference>
<dbReference type="EMBL" id="LDAU01000007">
    <property type="protein sequence ID" value="KRX11105.1"/>
    <property type="molecule type" value="Genomic_DNA"/>
</dbReference>
<dbReference type="OrthoDB" id="6372431at2759"/>
<dbReference type="OMA" id="PYSHCAF"/>
<dbReference type="AlphaFoldDB" id="A0A0V0R9D5"/>
<evidence type="ECO:0000256" key="4">
    <source>
        <dbReference type="PIRSR" id="PIRSR600407-2"/>
    </source>
</evidence>
<dbReference type="Gene3D" id="3.30.420.40">
    <property type="match status" value="1"/>
</dbReference>
<gene>
    <name evidence="5" type="ORF">PPERSA_05214</name>
</gene>
<dbReference type="InParanoid" id="A0A0V0R9D5"/>
<dbReference type="Gene3D" id="3.30.420.150">
    <property type="entry name" value="Exopolyphosphatase. Domain 2"/>
    <property type="match status" value="1"/>
</dbReference>
<reference evidence="5 6" key="1">
    <citation type="journal article" date="2015" name="Sci. Rep.">
        <title>Genome of the facultative scuticociliatosis pathogen Pseudocohnilembus persalinus provides insight into its virulence through horizontal gene transfer.</title>
        <authorList>
            <person name="Xiong J."/>
            <person name="Wang G."/>
            <person name="Cheng J."/>
            <person name="Tian M."/>
            <person name="Pan X."/>
            <person name="Warren A."/>
            <person name="Jiang C."/>
            <person name="Yuan D."/>
            <person name="Miao W."/>
        </authorList>
    </citation>
    <scope>NUCLEOTIDE SEQUENCE [LARGE SCALE GENOMIC DNA]</scope>
    <source>
        <strain evidence="5">36N120E</strain>
    </source>
</reference>
<dbReference type="CDD" id="cd24003">
    <property type="entry name" value="ASKHA_NBD_GDA1_CD39_NTPase"/>
    <property type="match status" value="1"/>
</dbReference>
<comment type="caution">
    <text evidence="5">The sequence shown here is derived from an EMBL/GenBank/DDBJ whole genome shotgun (WGS) entry which is preliminary data.</text>
</comment>
<evidence type="ECO:0000256" key="3">
    <source>
        <dbReference type="PIRSR" id="PIRSR600407-1"/>
    </source>
</evidence>
<organism evidence="5 6">
    <name type="scientific">Pseudocohnilembus persalinus</name>
    <name type="common">Ciliate</name>
    <dbReference type="NCBI Taxonomy" id="266149"/>
    <lineage>
        <taxon>Eukaryota</taxon>
        <taxon>Sar</taxon>
        <taxon>Alveolata</taxon>
        <taxon>Ciliophora</taxon>
        <taxon>Intramacronucleata</taxon>
        <taxon>Oligohymenophorea</taxon>
        <taxon>Scuticociliatia</taxon>
        <taxon>Philasterida</taxon>
        <taxon>Pseudocohnilembidae</taxon>
        <taxon>Pseudocohnilembus</taxon>
    </lineage>
</organism>
<comment type="similarity">
    <text evidence="1">Belongs to the GDA1/CD39 NTPase family.</text>
</comment>
<keyword evidence="2" id="KW-0378">Hydrolase</keyword>
<dbReference type="InterPro" id="IPR000407">
    <property type="entry name" value="GDA1_CD39_NTPase"/>
</dbReference>